<dbReference type="EMBL" id="BPFH01000001">
    <property type="protein sequence ID" value="GIT93939.1"/>
    <property type="molecule type" value="Genomic_DNA"/>
</dbReference>
<evidence type="ECO:0000256" key="1">
    <source>
        <dbReference type="ARBA" id="ARBA00004651"/>
    </source>
</evidence>
<dbReference type="Pfam" id="PF00795">
    <property type="entry name" value="CN_hydrolase"/>
    <property type="match status" value="1"/>
</dbReference>
<comment type="pathway">
    <text evidence="9">Protein modification; lipoprotein biosynthesis (N-acyl transfer).</text>
</comment>
<keyword evidence="8 9" id="KW-0012">Acyltransferase</keyword>
<evidence type="ECO:0000256" key="2">
    <source>
        <dbReference type="ARBA" id="ARBA00010065"/>
    </source>
</evidence>
<keyword evidence="4 9" id="KW-0808">Transferase</keyword>
<feature type="transmembrane region" description="Helical" evidence="9">
    <location>
        <begin position="84"/>
        <end position="104"/>
    </location>
</feature>
<dbReference type="Pfam" id="PF20154">
    <property type="entry name" value="LNT_N"/>
    <property type="match status" value="1"/>
</dbReference>
<evidence type="ECO:0000256" key="7">
    <source>
        <dbReference type="ARBA" id="ARBA00023136"/>
    </source>
</evidence>
<evidence type="ECO:0000259" key="10">
    <source>
        <dbReference type="PROSITE" id="PS50263"/>
    </source>
</evidence>
<gene>
    <name evidence="9 11" type="primary">lnt</name>
    <name evidence="11" type="ORF">JANAI62_05620</name>
</gene>
<evidence type="ECO:0000313" key="12">
    <source>
        <dbReference type="Proteomes" id="UP000786693"/>
    </source>
</evidence>
<dbReference type="InterPro" id="IPR045378">
    <property type="entry name" value="LNT_N"/>
</dbReference>
<dbReference type="CDD" id="cd07571">
    <property type="entry name" value="ALP_N-acyl_transferase"/>
    <property type="match status" value="1"/>
</dbReference>
<feature type="transmembrane region" description="Helical" evidence="9">
    <location>
        <begin position="54"/>
        <end position="72"/>
    </location>
</feature>
<dbReference type="PROSITE" id="PS50263">
    <property type="entry name" value="CN_HYDROLASE"/>
    <property type="match status" value="1"/>
</dbReference>
<organism evidence="11 12">
    <name type="scientific">Jannaschia pagri</name>
    <dbReference type="NCBI Taxonomy" id="2829797"/>
    <lineage>
        <taxon>Bacteria</taxon>
        <taxon>Pseudomonadati</taxon>
        <taxon>Pseudomonadota</taxon>
        <taxon>Alphaproteobacteria</taxon>
        <taxon>Rhodobacterales</taxon>
        <taxon>Roseobacteraceae</taxon>
        <taxon>Jannaschia</taxon>
    </lineage>
</organism>
<dbReference type="RefSeq" id="WP_220747444.1">
    <property type="nucleotide sequence ID" value="NZ_BPFH01000001.1"/>
</dbReference>
<keyword evidence="6 9" id="KW-1133">Transmembrane helix</keyword>
<feature type="transmembrane region" description="Helical" evidence="9">
    <location>
        <begin position="181"/>
        <end position="201"/>
    </location>
</feature>
<evidence type="ECO:0000256" key="3">
    <source>
        <dbReference type="ARBA" id="ARBA00022475"/>
    </source>
</evidence>
<evidence type="ECO:0000256" key="8">
    <source>
        <dbReference type="ARBA" id="ARBA00023315"/>
    </source>
</evidence>
<feature type="transmembrane region" description="Helical" evidence="9">
    <location>
        <begin position="30"/>
        <end position="47"/>
    </location>
</feature>
<dbReference type="SUPFAM" id="SSF56317">
    <property type="entry name" value="Carbon-nitrogen hydrolase"/>
    <property type="match status" value="1"/>
</dbReference>
<dbReference type="PANTHER" id="PTHR38686:SF1">
    <property type="entry name" value="APOLIPOPROTEIN N-ACYLTRANSFERASE"/>
    <property type="match status" value="1"/>
</dbReference>
<comment type="catalytic activity">
    <reaction evidence="9">
        <text>N-terminal S-1,2-diacyl-sn-glyceryl-L-cysteinyl-[lipoprotein] + a glycerophospholipid = N-acyl-S-1,2-diacyl-sn-glyceryl-L-cysteinyl-[lipoprotein] + a 2-acyl-sn-glycero-3-phospholipid + H(+)</text>
        <dbReference type="Rhea" id="RHEA:48228"/>
        <dbReference type="Rhea" id="RHEA-COMP:14681"/>
        <dbReference type="Rhea" id="RHEA-COMP:14684"/>
        <dbReference type="ChEBI" id="CHEBI:15378"/>
        <dbReference type="ChEBI" id="CHEBI:136912"/>
        <dbReference type="ChEBI" id="CHEBI:140656"/>
        <dbReference type="ChEBI" id="CHEBI:140657"/>
        <dbReference type="ChEBI" id="CHEBI:140660"/>
        <dbReference type="EC" id="2.3.1.269"/>
    </reaction>
</comment>
<comment type="caution">
    <text evidence="11">The sequence shown here is derived from an EMBL/GenBank/DDBJ whole genome shotgun (WGS) entry which is preliminary data.</text>
</comment>
<feature type="domain" description="CN hydrolase" evidence="10">
    <location>
        <begin position="214"/>
        <end position="453"/>
    </location>
</feature>
<proteinExistence type="inferred from homology"/>
<comment type="subcellular location">
    <subcellularLocation>
        <location evidence="1 9">Cell membrane</location>
        <topology evidence="1 9">Multi-pass membrane protein</topology>
    </subcellularLocation>
</comment>
<reference evidence="11 12" key="1">
    <citation type="submission" date="2021-05" db="EMBL/GenBank/DDBJ databases">
        <title>Bacteria Genome sequencing.</title>
        <authorList>
            <person name="Takabe Y."/>
            <person name="Nakajima Y."/>
            <person name="Suzuki S."/>
            <person name="Shiozaki T."/>
        </authorList>
    </citation>
    <scope>NUCLEOTIDE SEQUENCE [LARGE SCALE GENOMIC DNA]</scope>
    <source>
        <strain evidence="11 12">AI_62</strain>
    </source>
</reference>
<dbReference type="PANTHER" id="PTHR38686">
    <property type="entry name" value="APOLIPOPROTEIN N-ACYLTRANSFERASE"/>
    <property type="match status" value="1"/>
</dbReference>
<dbReference type="InterPro" id="IPR003010">
    <property type="entry name" value="C-N_Hydrolase"/>
</dbReference>
<comment type="function">
    <text evidence="9">Catalyzes the phospholipid dependent N-acylation of the N-terminal cysteine of apolipoprotein, the last step in lipoprotein maturation.</text>
</comment>
<dbReference type="InterPro" id="IPR004563">
    <property type="entry name" value="Apolipo_AcylTrfase"/>
</dbReference>
<name>A0ABQ4NHQ1_9RHOB</name>
<sequence length="495" mass="51347">MARLFPTWFVTPVLLILAGVGAALGQAPWGLWPVALGGYALGLSLMTSSARPVLAGWLFGTAHFGLSLHWIVEPFLVDAAQTGALAPVGLIAMAGGMGVFWASAAGLGRRLEHGALGMAVALCLAELARAYVLTGFPWALPGHVFIASPALPAAACLGAHGLGLCLLLGLGLVLRWRAAPAVLGVALLATPFVLAALLPSAPPATGAAPTVRLVQPNAPQHLKWDPEWMGIFFRRGLEATAAEGTPDAVIWPETSLPQLLGRSGDVRPMVARASGGAPIVIGVQRYDEAGAPRNGLAVLTGHGGTVETIYDKHRLVPFGEYLPLPGVAEALGFGALAKQLAGRYAPGPGPRLIDVPGLGAVLPMICYEAIFPQDIRRVERPRAILHLTNDAWFGTYAGPAQHLALARLRAAESGLPLVRAANTGISAAINGRGEVLATLGLGRAGHLDVTLPPALPETVYVKTGDWVVGATLVLLLIGLSVLGRRKTVDVTPDRA</sequence>
<keyword evidence="5 9" id="KW-0812">Transmembrane</keyword>
<feature type="transmembrane region" description="Helical" evidence="9">
    <location>
        <begin position="7"/>
        <end position="24"/>
    </location>
</feature>
<feature type="transmembrane region" description="Helical" evidence="9">
    <location>
        <begin position="116"/>
        <end position="139"/>
    </location>
</feature>
<dbReference type="NCBIfam" id="TIGR00546">
    <property type="entry name" value="lnt"/>
    <property type="match status" value="1"/>
</dbReference>
<evidence type="ECO:0000256" key="9">
    <source>
        <dbReference type="HAMAP-Rule" id="MF_01148"/>
    </source>
</evidence>
<protein>
    <recommendedName>
        <fullName evidence="9">Apolipoprotein N-acyltransferase</fullName>
        <shortName evidence="9">ALP N-acyltransferase</shortName>
        <ecNumber evidence="9">2.3.1.269</ecNumber>
    </recommendedName>
</protein>
<dbReference type="Gene3D" id="3.60.110.10">
    <property type="entry name" value="Carbon-nitrogen hydrolase"/>
    <property type="match status" value="1"/>
</dbReference>
<keyword evidence="3 9" id="KW-1003">Cell membrane</keyword>
<comment type="similarity">
    <text evidence="2 9">Belongs to the CN hydrolase family. Apolipoprotein N-acyltransferase subfamily.</text>
</comment>
<evidence type="ECO:0000256" key="4">
    <source>
        <dbReference type="ARBA" id="ARBA00022679"/>
    </source>
</evidence>
<dbReference type="InterPro" id="IPR036526">
    <property type="entry name" value="C-N_Hydrolase_sf"/>
</dbReference>
<dbReference type="EC" id="2.3.1.269" evidence="9"/>
<evidence type="ECO:0000256" key="6">
    <source>
        <dbReference type="ARBA" id="ARBA00022989"/>
    </source>
</evidence>
<keyword evidence="12" id="KW-1185">Reference proteome</keyword>
<dbReference type="HAMAP" id="MF_01148">
    <property type="entry name" value="Lnt"/>
    <property type="match status" value="1"/>
</dbReference>
<evidence type="ECO:0000313" key="11">
    <source>
        <dbReference type="EMBL" id="GIT93939.1"/>
    </source>
</evidence>
<feature type="transmembrane region" description="Helical" evidence="9">
    <location>
        <begin position="466"/>
        <end position="483"/>
    </location>
</feature>
<evidence type="ECO:0000256" key="5">
    <source>
        <dbReference type="ARBA" id="ARBA00022692"/>
    </source>
</evidence>
<dbReference type="Proteomes" id="UP000786693">
    <property type="component" value="Unassembled WGS sequence"/>
</dbReference>
<keyword evidence="7 9" id="KW-0472">Membrane</keyword>
<accession>A0ABQ4NHQ1</accession>
<feature type="transmembrane region" description="Helical" evidence="9">
    <location>
        <begin position="151"/>
        <end position="174"/>
    </location>
</feature>